<feature type="domain" description="N-acyl amino acid synthase FeeM catalytic core" evidence="2">
    <location>
        <begin position="61"/>
        <end position="208"/>
    </location>
</feature>
<dbReference type="InterPro" id="IPR016181">
    <property type="entry name" value="Acyl_CoA_acyltransferase"/>
</dbReference>
<proteinExistence type="predicted"/>
<keyword evidence="4" id="KW-1185">Reference proteome</keyword>
<evidence type="ECO:0000313" key="4">
    <source>
        <dbReference type="Proteomes" id="UP001198701"/>
    </source>
</evidence>
<dbReference type="RefSeq" id="WP_229431545.1">
    <property type="nucleotide sequence ID" value="NZ_JAJHPV010000010.1"/>
</dbReference>
<protein>
    <submittedName>
        <fullName evidence="3">N-acetyltransferase</fullName>
    </submittedName>
</protein>
<feature type="region of interest" description="Disordered" evidence="1">
    <location>
        <begin position="12"/>
        <end position="37"/>
    </location>
</feature>
<reference evidence="3 4" key="1">
    <citation type="submission" date="2021-11" db="EMBL/GenBank/DDBJ databases">
        <authorList>
            <person name="Huq M.A."/>
        </authorList>
    </citation>
    <scope>NUCLEOTIDE SEQUENCE [LARGE SCALE GENOMIC DNA]</scope>
    <source>
        <strain evidence="3 4">MAHUQ-52</strain>
    </source>
</reference>
<organism evidence="3 4">
    <name type="scientific">Massilia agrisoli</name>
    <dbReference type="NCBI Taxonomy" id="2892444"/>
    <lineage>
        <taxon>Bacteria</taxon>
        <taxon>Pseudomonadati</taxon>
        <taxon>Pseudomonadota</taxon>
        <taxon>Betaproteobacteria</taxon>
        <taxon>Burkholderiales</taxon>
        <taxon>Oxalobacteraceae</taxon>
        <taxon>Telluria group</taxon>
        <taxon>Massilia</taxon>
    </lineage>
</organism>
<sequence>MEKILDEVVTIGFDSEGPGSAHDSELSGTRSESSDTISEMTINERAFGIRVADTEEGRNHASMLINKMYAWRGYAGSHRVDDNPNRITLSASDKGAVIGTVTLGIDSSIGILADEVFKDQIDLFRQRGAKVCEISKLAFDPTVRSKMALGSLFHILYIYAHHLYQCTDAFIEINPRHRRYYEHMLGFKTLTEVRSNPRVDAPAYLLWLSLEHMGNEIDRLGGTSDNPGNERSLYPYFFSKREEIGIANRLFNIG</sequence>
<dbReference type="Gene3D" id="3.40.630.30">
    <property type="match status" value="1"/>
</dbReference>
<dbReference type="Pfam" id="PF21926">
    <property type="entry name" value="FeeM"/>
    <property type="match status" value="1"/>
</dbReference>
<accession>A0ABS8IS17</accession>
<name>A0ABS8IS17_9BURK</name>
<evidence type="ECO:0000256" key="1">
    <source>
        <dbReference type="SAM" id="MobiDB-lite"/>
    </source>
</evidence>
<comment type="caution">
    <text evidence="3">The sequence shown here is derived from an EMBL/GenBank/DDBJ whole genome shotgun (WGS) entry which is preliminary data.</text>
</comment>
<gene>
    <name evidence="3" type="ORF">LMJ30_06575</name>
</gene>
<dbReference type="EMBL" id="JAJHPV010000010">
    <property type="protein sequence ID" value="MCC6070617.1"/>
    <property type="molecule type" value="Genomic_DNA"/>
</dbReference>
<evidence type="ECO:0000259" key="2">
    <source>
        <dbReference type="Pfam" id="PF21926"/>
    </source>
</evidence>
<evidence type="ECO:0000313" key="3">
    <source>
        <dbReference type="EMBL" id="MCC6070617.1"/>
    </source>
</evidence>
<dbReference type="SUPFAM" id="SSF55729">
    <property type="entry name" value="Acyl-CoA N-acyltransferases (Nat)"/>
    <property type="match status" value="1"/>
</dbReference>
<feature type="compositionally biased region" description="Polar residues" evidence="1">
    <location>
        <begin position="26"/>
        <end position="37"/>
    </location>
</feature>
<dbReference type="Proteomes" id="UP001198701">
    <property type="component" value="Unassembled WGS sequence"/>
</dbReference>
<dbReference type="InterPro" id="IPR054597">
    <property type="entry name" value="FeeM_cat"/>
</dbReference>